<dbReference type="EMBL" id="CAJVPP010015051">
    <property type="protein sequence ID" value="CAG8725892.1"/>
    <property type="molecule type" value="Genomic_DNA"/>
</dbReference>
<gene>
    <name evidence="1" type="ORF">FMOSSE_LOCUS15338</name>
</gene>
<accession>A0A9N9I956</accession>
<dbReference type="AlphaFoldDB" id="A0A9N9I956"/>
<feature type="non-terminal residue" evidence="1">
    <location>
        <position position="54"/>
    </location>
</feature>
<reference evidence="1" key="1">
    <citation type="submission" date="2021-06" db="EMBL/GenBank/DDBJ databases">
        <authorList>
            <person name="Kallberg Y."/>
            <person name="Tangrot J."/>
            <person name="Rosling A."/>
        </authorList>
    </citation>
    <scope>NUCLEOTIDE SEQUENCE</scope>
    <source>
        <strain evidence="1">87-6 pot B 2015</strain>
    </source>
</reference>
<sequence length="54" mass="6520">KLVDEEYLTQQSIIDDDNVLEEIIDYNILETFTFLLRKKKRIQQPFNILSCIMK</sequence>
<organism evidence="1 2">
    <name type="scientific">Funneliformis mosseae</name>
    <name type="common">Endomycorrhizal fungus</name>
    <name type="synonym">Glomus mosseae</name>
    <dbReference type="NCBI Taxonomy" id="27381"/>
    <lineage>
        <taxon>Eukaryota</taxon>
        <taxon>Fungi</taxon>
        <taxon>Fungi incertae sedis</taxon>
        <taxon>Mucoromycota</taxon>
        <taxon>Glomeromycotina</taxon>
        <taxon>Glomeromycetes</taxon>
        <taxon>Glomerales</taxon>
        <taxon>Glomeraceae</taxon>
        <taxon>Funneliformis</taxon>
    </lineage>
</organism>
<keyword evidence="2" id="KW-1185">Reference proteome</keyword>
<dbReference type="Proteomes" id="UP000789375">
    <property type="component" value="Unassembled WGS sequence"/>
</dbReference>
<proteinExistence type="predicted"/>
<evidence type="ECO:0000313" key="1">
    <source>
        <dbReference type="EMBL" id="CAG8725892.1"/>
    </source>
</evidence>
<feature type="non-terminal residue" evidence="1">
    <location>
        <position position="1"/>
    </location>
</feature>
<comment type="caution">
    <text evidence="1">The sequence shown here is derived from an EMBL/GenBank/DDBJ whole genome shotgun (WGS) entry which is preliminary data.</text>
</comment>
<name>A0A9N9I956_FUNMO</name>
<protein>
    <submittedName>
        <fullName evidence="1">12808_t:CDS:1</fullName>
    </submittedName>
</protein>
<evidence type="ECO:0000313" key="2">
    <source>
        <dbReference type="Proteomes" id="UP000789375"/>
    </source>
</evidence>